<keyword evidence="1" id="KW-0675">Receptor</keyword>
<sequence>MNKKTYLGLLFASSFMPALAQNDSIWRNMDLDQVVVTGTRTPKTLKDTPIQTRVISAADIAKTDATNIEELLQQELPGIEFSYAMNQQVNMNLSGFAGQSVLFLVDGERIAGETMDNIDFTRLSMANVERIEIVKGAASALYGSNAAGGVVNIITRRNKAPWSLHLDTRFAEHDSQRHNMVFGLSKGNFSNTLTVSRTSADNYSVHNNGNNPLAHTFSEVYGDKTWNFKDNFSVDIAKNLSVLGRAGYFFRSVERNVDTPERYRGYSAGLKGQWKISDRAHMMLAYSFDQYDKSQFMRTKKLDVRNYSNVQNVTRLLFSHYFREDDVLTIGGDYMYDFLMNNNLDGNRHQESFDIFAQYDWRINKQWELVGALRYDHFTHGAKSHFTPKLSARYNPLQNLTFRASYGMGFRAPTLKEMYYDFDMASIWIVLGNKDLKAETSHNFTLSADYVKGCYNFTVAGYYNKVDNRITTGVPYYMPGDNRQLYLDYVNIGKMDVYNIEATAQARWHNGISARLSYVFSHEDAKTSVNQYMPARPHSLTARVDWNKQFCKNFGLNVALSGRALSSVNNTEYIVISHPEEGTVTVHYPTYSLWKLQMSARIMPFAQVCVTLDNIFDYRPDYYYYNAPLTTGFNAMVGLSLDIDKIF</sequence>
<name>A0AC61QMV1_9BACT</name>
<dbReference type="EMBL" id="SRZC01000022">
    <property type="protein sequence ID" value="TGX80744.1"/>
    <property type="molecule type" value="Genomic_DNA"/>
</dbReference>
<accession>A0AC61QMV1</accession>
<protein>
    <submittedName>
        <fullName evidence="1">TonB-dependent receptor</fullName>
    </submittedName>
</protein>
<organism evidence="1 2">
    <name type="scientific">Palleniella muris</name>
    <dbReference type="NCBI Taxonomy" id="3038145"/>
    <lineage>
        <taxon>Bacteria</taxon>
        <taxon>Pseudomonadati</taxon>
        <taxon>Bacteroidota</taxon>
        <taxon>Bacteroidia</taxon>
        <taxon>Bacteroidales</taxon>
        <taxon>Prevotellaceae</taxon>
        <taxon>Palleniella</taxon>
    </lineage>
</organism>
<dbReference type="Proteomes" id="UP000308886">
    <property type="component" value="Unassembled WGS sequence"/>
</dbReference>
<evidence type="ECO:0000313" key="1">
    <source>
        <dbReference type="EMBL" id="TGX80744.1"/>
    </source>
</evidence>
<comment type="caution">
    <text evidence="1">The sequence shown here is derived from an EMBL/GenBank/DDBJ whole genome shotgun (WGS) entry which is preliminary data.</text>
</comment>
<reference evidence="1" key="1">
    <citation type="submission" date="2019-04" db="EMBL/GenBank/DDBJ databases">
        <title>Microbes associate with the intestines of laboratory mice.</title>
        <authorList>
            <person name="Navarre W."/>
            <person name="Wong E."/>
            <person name="Huang K."/>
            <person name="Tropini C."/>
            <person name="Ng K."/>
            <person name="Yu B."/>
        </authorList>
    </citation>
    <scope>NUCLEOTIDE SEQUENCE</scope>
    <source>
        <strain evidence="1">NM73_A23</strain>
    </source>
</reference>
<proteinExistence type="predicted"/>
<gene>
    <name evidence="1" type="ORF">E5358_12065</name>
</gene>
<keyword evidence="2" id="KW-1185">Reference proteome</keyword>
<evidence type="ECO:0000313" key="2">
    <source>
        <dbReference type="Proteomes" id="UP000308886"/>
    </source>
</evidence>